<keyword evidence="2" id="KW-0547">Nucleotide-binding</keyword>
<dbReference type="GO" id="GO:0006412">
    <property type="term" value="P:translation"/>
    <property type="evidence" value="ECO:0007669"/>
    <property type="project" value="UniProtKB-KW"/>
</dbReference>
<accession>A0A7C5DG34</accession>
<dbReference type="Gene3D" id="3.30.930.10">
    <property type="entry name" value="Bira Bifunctional Protein, Domain 2"/>
    <property type="match status" value="1"/>
</dbReference>
<evidence type="ECO:0000256" key="2">
    <source>
        <dbReference type="ARBA" id="ARBA00022741"/>
    </source>
</evidence>
<keyword evidence="1 7" id="KW-0436">Ligase</keyword>
<keyword evidence="5" id="KW-0030">Aminoacyl-tRNA synthetase</keyword>
<evidence type="ECO:0000313" key="7">
    <source>
        <dbReference type="EMBL" id="HHE31731.1"/>
    </source>
</evidence>
<dbReference type="InterPro" id="IPR002319">
    <property type="entry name" value="Phenylalanyl-tRNA_Synthase"/>
</dbReference>
<dbReference type="GO" id="GO:0043039">
    <property type="term" value="P:tRNA aminoacylation"/>
    <property type="evidence" value="ECO:0007669"/>
    <property type="project" value="InterPro"/>
</dbReference>
<feature type="non-terminal residue" evidence="7">
    <location>
        <position position="1"/>
    </location>
</feature>
<protein>
    <submittedName>
        <fullName evidence="7">Phenylalanine--tRNA ligase subunit alpha</fullName>
    </submittedName>
</protein>
<feature type="domain" description="Phenylalanyl-tRNA synthetase" evidence="6">
    <location>
        <begin position="1"/>
        <end position="106"/>
    </location>
</feature>
<proteinExistence type="predicted"/>
<name>A0A7C5DG34_9CHLB</name>
<dbReference type="GO" id="GO:0005524">
    <property type="term" value="F:ATP binding"/>
    <property type="evidence" value="ECO:0007669"/>
    <property type="project" value="UniProtKB-KW"/>
</dbReference>
<keyword evidence="4" id="KW-0648">Protein biosynthesis</keyword>
<dbReference type="InterPro" id="IPR045864">
    <property type="entry name" value="aa-tRNA-synth_II/BPL/LPL"/>
</dbReference>
<comment type="caution">
    <text evidence="7">The sequence shown here is derived from an EMBL/GenBank/DDBJ whole genome shotgun (WGS) entry which is preliminary data.</text>
</comment>
<evidence type="ECO:0000256" key="3">
    <source>
        <dbReference type="ARBA" id="ARBA00022840"/>
    </source>
</evidence>
<dbReference type="Pfam" id="PF01409">
    <property type="entry name" value="tRNA-synt_2d"/>
    <property type="match status" value="1"/>
</dbReference>
<dbReference type="AlphaFoldDB" id="A0A7C5DG34"/>
<evidence type="ECO:0000256" key="1">
    <source>
        <dbReference type="ARBA" id="ARBA00022598"/>
    </source>
</evidence>
<evidence type="ECO:0000256" key="4">
    <source>
        <dbReference type="ARBA" id="ARBA00022917"/>
    </source>
</evidence>
<dbReference type="GO" id="GO:0000049">
    <property type="term" value="F:tRNA binding"/>
    <property type="evidence" value="ECO:0007669"/>
    <property type="project" value="InterPro"/>
</dbReference>
<evidence type="ECO:0000256" key="5">
    <source>
        <dbReference type="ARBA" id="ARBA00023146"/>
    </source>
</evidence>
<evidence type="ECO:0000259" key="6">
    <source>
        <dbReference type="Pfam" id="PF01409"/>
    </source>
</evidence>
<reference evidence="7" key="1">
    <citation type="journal article" date="2020" name="mSystems">
        <title>Genome- and Community-Level Interaction Insights into Carbon Utilization and Element Cycling Functions of Hydrothermarchaeota in Hydrothermal Sediment.</title>
        <authorList>
            <person name="Zhou Z."/>
            <person name="Liu Y."/>
            <person name="Xu W."/>
            <person name="Pan J."/>
            <person name="Luo Z.H."/>
            <person name="Li M."/>
        </authorList>
    </citation>
    <scope>NUCLEOTIDE SEQUENCE [LARGE SCALE GENOMIC DNA]</scope>
    <source>
        <strain evidence="7">HyVt-633</strain>
    </source>
</reference>
<dbReference type="GO" id="GO:0004812">
    <property type="term" value="F:aminoacyl-tRNA ligase activity"/>
    <property type="evidence" value="ECO:0007669"/>
    <property type="project" value="UniProtKB-KW"/>
</dbReference>
<dbReference type="SUPFAM" id="SSF55681">
    <property type="entry name" value="Class II aaRS and biotin synthetases"/>
    <property type="match status" value="1"/>
</dbReference>
<sequence length="108" mass="12287">RQMFGSDVKLRFRPSFFPFTEPSAEVDVTCYLCGGKGCRVCKKSGWLEIMGCGMVHPNVMKNCGIDPEEWTGYAFGMGVDRTALLRYKIDDIRLLFENDVRMLSQFTA</sequence>
<gene>
    <name evidence="7" type="ORF">ENL07_03650</name>
</gene>
<keyword evidence="3" id="KW-0067">ATP-binding</keyword>
<dbReference type="EMBL" id="DRSQ01000077">
    <property type="protein sequence ID" value="HHE31731.1"/>
    <property type="molecule type" value="Genomic_DNA"/>
</dbReference>
<dbReference type="Proteomes" id="UP000886058">
    <property type="component" value="Unassembled WGS sequence"/>
</dbReference>
<organism evidence="7">
    <name type="scientific">Chlorobaculum parvum</name>
    <dbReference type="NCBI Taxonomy" id="274539"/>
    <lineage>
        <taxon>Bacteria</taxon>
        <taxon>Pseudomonadati</taxon>
        <taxon>Chlorobiota</taxon>
        <taxon>Chlorobiia</taxon>
        <taxon>Chlorobiales</taxon>
        <taxon>Chlorobiaceae</taxon>
        <taxon>Chlorobaculum</taxon>
    </lineage>
</organism>